<comment type="caution">
    <text evidence="2">The sequence shown here is derived from an EMBL/GenBank/DDBJ whole genome shotgun (WGS) entry which is preliminary data.</text>
</comment>
<keyword evidence="2" id="KW-0547">Nucleotide-binding</keyword>
<dbReference type="InterPro" id="IPR027417">
    <property type="entry name" value="P-loop_NTPase"/>
</dbReference>
<evidence type="ECO:0000313" key="2">
    <source>
        <dbReference type="EMBL" id="MBS9337060.1"/>
    </source>
</evidence>
<dbReference type="InterPro" id="IPR002789">
    <property type="entry name" value="HerA_central"/>
</dbReference>
<organism evidence="2 3">
    <name type="scientific">Fructobacillus parabroussonetiae</name>
    <dbReference type="NCBI Taxonomy" id="2713174"/>
    <lineage>
        <taxon>Bacteria</taxon>
        <taxon>Bacillati</taxon>
        <taxon>Bacillota</taxon>
        <taxon>Bacilli</taxon>
        <taxon>Lactobacillales</taxon>
        <taxon>Lactobacillaceae</taxon>
        <taxon>Fructobacillus</taxon>
    </lineage>
</organism>
<accession>A0ABS5QV37</accession>
<name>A0ABS5QV37_9LACO</name>
<dbReference type="InterPro" id="IPR003593">
    <property type="entry name" value="AAA+_ATPase"/>
</dbReference>
<evidence type="ECO:0000259" key="1">
    <source>
        <dbReference type="SMART" id="SM00382"/>
    </source>
</evidence>
<protein>
    <submittedName>
        <fullName evidence="2">ATP-binding protein</fullName>
    </submittedName>
</protein>
<dbReference type="PANTHER" id="PTHR42957">
    <property type="entry name" value="HELICASE MJ1565-RELATED"/>
    <property type="match status" value="1"/>
</dbReference>
<dbReference type="Proteomes" id="UP001519503">
    <property type="component" value="Unassembled WGS sequence"/>
</dbReference>
<dbReference type="SUPFAM" id="SSF52540">
    <property type="entry name" value="P-loop containing nucleoside triphosphate hydrolases"/>
    <property type="match status" value="1"/>
</dbReference>
<sequence>MNDNKKDGSRLLENRRQVKLFLGQGAWHRPCFLPYDQLLAKHLLILGQTGAGKSTSAKQMIGQLQEANITNIIFDPTGEYQRDIDHSVTYKVGENGYIDLRSRSAEAIVRLLGLHWSAELIAKLQAAMTSLRIQATLPVERAGADGLYQKVDRPAADYEKAAKALTVLNQDYDMALLAKQLVQEFVQPFSDERADYNLLGQELDHEAIQRHWAAIQELQQRLDDEQLNRIFHFHPVQEATTQYELSFVLQTFEEKKAARRSLIVDLSALQRYSNVQQSVLSDLMDNILMNRLASSVRQPVAIFLDEAHRYLDLTRPINENGLFHLLREGRKVNLNLAISTQSQEDLPLAMRGQFASLLIHRYPSTDEFETLGLSEREGKKVARLAIGQALLKTEKKHRFLKIKKPQ</sequence>
<dbReference type="Gene3D" id="3.40.50.300">
    <property type="entry name" value="P-loop containing nucleotide triphosphate hydrolases"/>
    <property type="match status" value="2"/>
</dbReference>
<reference evidence="2 3" key="1">
    <citation type="submission" date="2020-02" db="EMBL/GenBank/DDBJ databases">
        <title>Fructobacillus sp. isolated from paper mulberry of Taiwan.</title>
        <authorList>
            <person name="Lin S.-T."/>
        </authorList>
    </citation>
    <scope>NUCLEOTIDE SEQUENCE [LARGE SCALE GENOMIC DNA]</scope>
    <source>
        <strain evidence="2 3">S1-1</strain>
    </source>
</reference>
<keyword evidence="3" id="KW-1185">Reference proteome</keyword>
<dbReference type="GO" id="GO:0005524">
    <property type="term" value="F:ATP binding"/>
    <property type="evidence" value="ECO:0007669"/>
    <property type="project" value="UniProtKB-KW"/>
</dbReference>
<proteinExistence type="predicted"/>
<dbReference type="PANTHER" id="PTHR42957:SF1">
    <property type="entry name" value="HELICASE MJ1565-RELATED"/>
    <property type="match status" value="1"/>
</dbReference>
<feature type="domain" description="AAA+ ATPase" evidence="1">
    <location>
        <begin position="39"/>
        <end position="365"/>
    </location>
</feature>
<dbReference type="Pfam" id="PF01935">
    <property type="entry name" value="DUF87"/>
    <property type="match status" value="1"/>
</dbReference>
<dbReference type="InterPro" id="IPR008571">
    <property type="entry name" value="HerA-like"/>
</dbReference>
<evidence type="ECO:0000313" key="3">
    <source>
        <dbReference type="Proteomes" id="UP001519503"/>
    </source>
</evidence>
<dbReference type="EMBL" id="JAAMFL010000001">
    <property type="protein sequence ID" value="MBS9337060.1"/>
    <property type="molecule type" value="Genomic_DNA"/>
</dbReference>
<keyword evidence="2" id="KW-0067">ATP-binding</keyword>
<dbReference type="SMART" id="SM00382">
    <property type="entry name" value="AAA"/>
    <property type="match status" value="1"/>
</dbReference>
<gene>
    <name evidence="2" type="ORF">G6R30_01090</name>
</gene>
<dbReference type="RefSeq" id="WP_213820615.1">
    <property type="nucleotide sequence ID" value="NZ_JAAMFL010000001.1"/>
</dbReference>